<dbReference type="Proteomes" id="UP000807025">
    <property type="component" value="Unassembled WGS sequence"/>
</dbReference>
<gene>
    <name evidence="1" type="ORF">BDN71DRAFT_776587</name>
</gene>
<dbReference type="AlphaFoldDB" id="A0A9P6D8Q4"/>
<sequence>MRALVPIRDDCFAGVLSRSIRAYLSPSHLRCSREKRYCALSSLLPVRRRPSSARDTADTSSRLQSGRRLTVLSHTAYLCHHIRHYQRCLECDEFPPDISFALRRLPVCHQPQPQFPAVRTGRSPQQ</sequence>
<comment type="caution">
    <text evidence="1">The sequence shown here is derived from an EMBL/GenBank/DDBJ whole genome shotgun (WGS) entry which is preliminary data.</text>
</comment>
<evidence type="ECO:0000313" key="1">
    <source>
        <dbReference type="EMBL" id="KAF9486893.1"/>
    </source>
</evidence>
<name>A0A9P6D8Q4_PLEER</name>
<protein>
    <submittedName>
        <fullName evidence="1">Uncharacterized protein</fullName>
    </submittedName>
</protein>
<accession>A0A9P6D8Q4</accession>
<keyword evidence="2" id="KW-1185">Reference proteome</keyword>
<proteinExistence type="predicted"/>
<dbReference type="EMBL" id="MU154867">
    <property type="protein sequence ID" value="KAF9486893.1"/>
    <property type="molecule type" value="Genomic_DNA"/>
</dbReference>
<organism evidence="1 2">
    <name type="scientific">Pleurotus eryngii</name>
    <name type="common">Boletus of the steppes</name>
    <dbReference type="NCBI Taxonomy" id="5323"/>
    <lineage>
        <taxon>Eukaryota</taxon>
        <taxon>Fungi</taxon>
        <taxon>Dikarya</taxon>
        <taxon>Basidiomycota</taxon>
        <taxon>Agaricomycotina</taxon>
        <taxon>Agaricomycetes</taxon>
        <taxon>Agaricomycetidae</taxon>
        <taxon>Agaricales</taxon>
        <taxon>Pleurotineae</taxon>
        <taxon>Pleurotaceae</taxon>
        <taxon>Pleurotus</taxon>
    </lineage>
</organism>
<reference evidence="1" key="1">
    <citation type="submission" date="2020-11" db="EMBL/GenBank/DDBJ databases">
        <authorList>
            <consortium name="DOE Joint Genome Institute"/>
            <person name="Ahrendt S."/>
            <person name="Riley R."/>
            <person name="Andreopoulos W."/>
            <person name="Labutti K."/>
            <person name="Pangilinan J."/>
            <person name="Ruiz-Duenas F.J."/>
            <person name="Barrasa J.M."/>
            <person name="Sanchez-Garcia M."/>
            <person name="Camarero S."/>
            <person name="Miyauchi S."/>
            <person name="Serrano A."/>
            <person name="Linde D."/>
            <person name="Babiker R."/>
            <person name="Drula E."/>
            <person name="Ayuso-Fernandez I."/>
            <person name="Pacheco R."/>
            <person name="Padilla G."/>
            <person name="Ferreira P."/>
            <person name="Barriuso J."/>
            <person name="Kellner H."/>
            <person name="Castanera R."/>
            <person name="Alfaro M."/>
            <person name="Ramirez L."/>
            <person name="Pisabarro A.G."/>
            <person name="Kuo A."/>
            <person name="Tritt A."/>
            <person name="Lipzen A."/>
            <person name="He G."/>
            <person name="Yan M."/>
            <person name="Ng V."/>
            <person name="Cullen D."/>
            <person name="Martin F."/>
            <person name="Rosso M.-N."/>
            <person name="Henrissat B."/>
            <person name="Hibbett D."/>
            <person name="Martinez A.T."/>
            <person name="Grigoriev I.V."/>
        </authorList>
    </citation>
    <scope>NUCLEOTIDE SEQUENCE</scope>
    <source>
        <strain evidence="1">ATCC 90797</strain>
    </source>
</reference>
<evidence type="ECO:0000313" key="2">
    <source>
        <dbReference type="Proteomes" id="UP000807025"/>
    </source>
</evidence>